<dbReference type="AlphaFoldDB" id="A0A8J5Y5U5"/>
<dbReference type="Pfam" id="PF22936">
    <property type="entry name" value="Pol_BBD"/>
    <property type="match status" value="1"/>
</dbReference>
<evidence type="ECO:0000256" key="2">
    <source>
        <dbReference type="ARBA" id="ARBA00022723"/>
    </source>
</evidence>
<evidence type="ECO:0000313" key="7">
    <source>
        <dbReference type="EMBL" id="KAG8473922.1"/>
    </source>
</evidence>
<dbReference type="PROSITE" id="PS50994">
    <property type="entry name" value="INTEGRASE"/>
    <property type="match status" value="1"/>
</dbReference>
<dbReference type="GO" id="GO:0015074">
    <property type="term" value="P:DNA integration"/>
    <property type="evidence" value="ECO:0007669"/>
    <property type="project" value="InterPro"/>
</dbReference>
<dbReference type="Pfam" id="PF14223">
    <property type="entry name" value="Retrotran_gag_2"/>
    <property type="match status" value="1"/>
</dbReference>
<dbReference type="InterPro" id="IPR013103">
    <property type="entry name" value="RVT_2"/>
</dbReference>
<gene>
    <name evidence="7" type="ORF">CXB51_034052</name>
</gene>
<evidence type="ECO:0000256" key="4">
    <source>
        <dbReference type="ARBA" id="ARBA00022801"/>
    </source>
</evidence>
<feature type="region of interest" description="Disordered" evidence="5">
    <location>
        <begin position="98"/>
        <end position="136"/>
    </location>
</feature>
<feature type="region of interest" description="Disordered" evidence="5">
    <location>
        <begin position="904"/>
        <end position="931"/>
    </location>
</feature>
<evidence type="ECO:0000256" key="5">
    <source>
        <dbReference type="SAM" id="MobiDB-lite"/>
    </source>
</evidence>
<feature type="compositionally biased region" description="Basic and acidic residues" evidence="5">
    <location>
        <begin position="98"/>
        <end position="119"/>
    </location>
</feature>
<keyword evidence="8" id="KW-1185">Reference proteome</keyword>
<sequence>MKQRLYAHRLEEGASVHEHLTVFKEILSNLEAMEVQYDKKYLGLILLCSLPPSYSTFRDTILYSRESLTVDKVYDSLTSYDKMKHIVVKPDSQRDDLIVCGRQDRNADDDRGRTQERNPRGKSKGRSKSSNRGKTCNFCKKKGHIKSECYKLQNKIKMEAANQKGKQPENSGEADVIEDYSDGELLVTSVNDSKVSEEWILDSGCTFQMSPNRDWFTTYKTVSEGVVLMGNNASCKITGFYCFCSLSDDDITKLWHMRLGHMSENRMTKLSKRGLFDGQGICKLNFCEHCVFGKQKRVRFTREIHNTKGTLEYIHSDLWGSSKVPSRGGANYMLTFIDDFSRKTEKQIKYLRTDNGLEFCSDELNRLCKSEGIMRHLTVCHTPQQNGVAERMNRTIMEKAEAASTACFLINRSPSIAIEKKTPQEVWSGNPANYSDLKIFGCPAKVVISRDVVFDETAMIPNLSLKDSSNKENQKQVEHQINTELTPHAITKIENRVASSPVYSIAKNRTKREIKPPKKYAEADLVAYALNVAEDIDANQKPSNYSEAISCKKTVRCKWVFKKKEGTPGVEEPRYKTRLVAKGYSQIPGVDFTDVFSPVVKHSSIRALLGIVAMHDLELEQLDVKTSPRQWYKRFDSFMTFHDFKRSSLDSCVYFKKNSDGSFVYLLLYIDDMLIVAKDKGEIRKVKAQLSEEFEIKDLDQQKRYLSAKPVSTPLVAHFRLLSALSPQLDDEIEYMSHALYSSAVGSLMYAMVCSRPDLSYAVSAVSRYMANPGKEHWKAVQWVLRYLRGTTDVCLQFGRTKDGVIGYVDVDFARDLDRRRSLTGYVFTIGGCAISWKATLQTTVALSTTEAEYMAIIEAFKPLRVFMEEVENLFAMKNLFIENLCQGGDSTAQAKGKGVIRGPPIGFPAKDGLDVPPQNTGKSNPNPPRT</sequence>
<keyword evidence="4" id="KW-0378">Hydrolase</keyword>
<evidence type="ECO:0000256" key="1">
    <source>
        <dbReference type="ARBA" id="ARBA00022670"/>
    </source>
</evidence>
<dbReference type="Pfam" id="PF13976">
    <property type="entry name" value="gag_pre-integrs"/>
    <property type="match status" value="1"/>
</dbReference>
<protein>
    <recommendedName>
        <fullName evidence="6">Integrase catalytic domain-containing protein</fullName>
    </recommendedName>
</protein>
<dbReference type="Proteomes" id="UP000701853">
    <property type="component" value="Chromosome 12"/>
</dbReference>
<proteinExistence type="predicted"/>
<comment type="caution">
    <text evidence="7">The sequence shown here is derived from an EMBL/GenBank/DDBJ whole genome shotgun (WGS) entry which is preliminary data.</text>
</comment>
<dbReference type="PANTHER" id="PTHR42648">
    <property type="entry name" value="TRANSPOSASE, PUTATIVE-RELATED"/>
    <property type="match status" value="1"/>
</dbReference>
<dbReference type="InterPro" id="IPR025724">
    <property type="entry name" value="GAG-pre-integrase_dom"/>
</dbReference>
<feature type="compositionally biased region" description="Basic residues" evidence="5">
    <location>
        <begin position="120"/>
        <end position="131"/>
    </location>
</feature>
<dbReference type="CDD" id="cd09272">
    <property type="entry name" value="RNase_HI_RT_Ty1"/>
    <property type="match status" value="1"/>
</dbReference>
<dbReference type="SUPFAM" id="SSF53098">
    <property type="entry name" value="Ribonuclease H-like"/>
    <property type="match status" value="1"/>
</dbReference>
<dbReference type="PANTHER" id="PTHR42648:SF28">
    <property type="entry name" value="TRANSPOSON-ENCODED PROTEIN WITH RIBONUCLEASE H-LIKE AND RETROVIRUS ZINC FINGER-LIKE DOMAINS"/>
    <property type="match status" value="1"/>
</dbReference>
<keyword evidence="2" id="KW-0479">Metal-binding</keyword>
<evidence type="ECO:0000256" key="3">
    <source>
        <dbReference type="ARBA" id="ARBA00022750"/>
    </source>
</evidence>
<dbReference type="InterPro" id="IPR036397">
    <property type="entry name" value="RNaseH_sf"/>
</dbReference>
<evidence type="ECO:0000313" key="8">
    <source>
        <dbReference type="Proteomes" id="UP000701853"/>
    </source>
</evidence>
<reference evidence="7 8" key="1">
    <citation type="journal article" date="2021" name="bioRxiv">
        <title>The Gossypium anomalum genome as a resource for cotton improvement and evolutionary analysis of hybrid incompatibility.</title>
        <authorList>
            <person name="Grover C.E."/>
            <person name="Yuan D."/>
            <person name="Arick M.A."/>
            <person name="Miller E.R."/>
            <person name="Hu G."/>
            <person name="Peterson D.G."/>
            <person name="Wendel J.F."/>
            <person name="Udall J.A."/>
        </authorList>
    </citation>
    <scope>NUCLEOTIDE SEQUENCE [LARGE SCALE GENOMIC DNA]</scope>
    <source>
        <strain evidence="7">JFW-Udall</strain>
        <tissue evidence="7">Leaf</tissue>
    </source>
</reference>
<dbReference type="InterPro" id="IPR054722">
    <property type="entry name" value="PolX-like_BBD"/>
</dbReference>
<dbReference type="InterPro" id="IPR043502">
    <property type="entry name" value="DNA/RNA_pol_sf"/>
</dbReference>
<feature type="domain" description="Integrase catalytic" evidence="6">
    <location>
        <begin position="324"/>
        <end position="451"/>
    </location>
</feature>
<dbReference type="SUPFAM" id="SSF56672">
    <property type="entry name" value="DNA/RNA polymerases"/>
    <property type="match status" value="1"/>
</dbReference>
<dbReference type="EMBL" id="JAHUZN010000012">
    <property type="protein sequence ID" value="KAG8473922.1"/>
    <property type="molecule type" value="Genomic_DNA"/>
</dbReference>
<dbReference type="GO" id="GO:0006508">
    <property type="term" value="P:proteolysis"/>
    <property type="evidence" value="ECO:0007669"/>
    <property type="project" value="UniProtKB-KW"/>
</dbReference>
<dbReference type="InterPro" id="IPR039537">
    <property type="entry name" value="Retrotran_Ty1/copia-like"/>
</dbReference>
<dbReference type="InterPro" id="IPR012337">
    <property type="entry name" value="RNaseH-like_sf"/>
</dbReference>
<dbReference type="GO" id="GO:0004190">
    <property type="term" value="F:aspartic-type endopeptidase activity"/>
    <property type="evidence" value="ECO:0007669"/>
    <property type="project" value="UniProtKB-KW"/>
</dbReference>
<organism evidence="7 8">
    <name type="scientific">Gossypium anomalum</name>
    <dbReference type="NCBI Taxonomy" id="47600"/>
    <lineage>
        <taxon>Eukaryota</taxon>
        <taxon>Viridiplantae</taxon>
        <taxon>Streptophyta</taxon>
        <taxon>Embryophyta</taxon>
        <taxon>Tracheophyta</taxon>
        <taxon>Spermatophyta</taxon>
        <taxon>Magnoliopsida</taxon>
        <taxon>eudicotyledons</taxon>
        <taxon>Gunneridae</taxon>
        <taxon>Pentapetalae</taxon>
        <taxon>rosids</taxon>
        <taxon>malvids</taxon>
        <taxon>Malvales</taxon>
        <taxon>Malvaceae</taxon>
        <taxon>Malvoideae</taxon>
        <taxon>Gossypium</taxon>
    </lineage>
</organism>
<keyword evidence="3" id="KW-0064">Aspartyl protease</keyword>
<dbReference type="Gene3D" id="3.30.420.10">
    <property type="entry name" value="Ribonuclease H-like superfamily/Ribonuclease H"/>
    <property type="match status" value="1"/>
</dbReference>
<dbReference type="Pfam" id="PF07727">
    <property type="entry name" value="RVT_2"/>
    <property type="match status" value="1"/>
</dbReference>
<accession>A0A8J5Y5U5</accession>
<name>A0A8J5Y5U5_9ROSI</name>
<keyword evidence="1" id="KW-0645">Protease</keyword>
<dbReference type="GO" id="GO:0046872">
    <property type="term" value="F:metal ion binding"/>
    <property type="evidence" value="ECO:0007669"/>
    <property type="project" value="UniProtKB-KW"/>
</dbReference>
<evidence type="ECO:0000259" key="6">
    <source>
        <dbReference type="PROSITE" id="PS50994"/>
    </source>
</evidence>
<dbReference type="GO" id="GO:0003676">
    <property type="term" value="F:nucleic acid binding"/>
    <property type="evidence" value="ECO:0007669"/>
    <property type="project" value="InterPro"/>
</dbReference>
<dbReference type="InterPro" id="IPR001584">
    <property type="entry name" value="Integrase_cat-core"/>
</dbReference>